<name>X8DCE6_MYCXE</name>
<protein>
    <recommendedName>
        <fullName evidence="4">Secreted protein</fullName>
    </recommendedName>
</protein>
<gene>
    <name evidence="3" type="ORF">I553_10695</name>
</gene>
<accession>X8DCE6</accession>
<sequence>MIRSVKIIRRIRSTTSAIASLLSNIAPSTDCSAARSCGGWRPMSPPTAAGRSTPTTLMRHTSCATKSLGFPQAPQRVLPRLHTRPPA</sequence>
<comment type="caution">
    <text evidence="3">The sequence shown here is derived from an EMBL/GenBank/DDBJ whole genome shotgun (WGS) entry which is preliminary data.</text>
</comment>
<feature type="signal peptide" evidence="2">
    <location>
        <begin position="1"/>
        <end position="19"/>
    </location>
</feature>
<organism evidence="3">
    <name type="scientific">Mycobacterium xenopi 4042</name>
    <dbReference type="NCBI Taxonomy" id="1299334"/>
    <lineage>
        <taxon>Bacteria</taxon>
        <taxon>Bacillati</taxon>
        <taxon>Actinomycetota</taxon>
        <taxon>Actinomycetes</taxon>
        <taxon>Mycobacteriales</taxon>
        <taxon>Mycobacteriaceae</taxon>
        <taxon>Mycobacterium</taxon>
    </lineage>
</organism>
<keyword evidence="2" id="KW-0732">Signal</keyword>
<evidence type="ECO:0000313" key="3">
    <source>
        <dbReference type="EMBL" id="EUA65398.1"/>
    </source>
</evidence>
<evidence type="ECO:0008006" key="4">
    <source>
        <dbReference type="Google" id="ProtNLM"/>
    </source>
</evidence>
<dbReference type="AlphaFoldDB" id="X8DCE6"/>
<feature type="chain" id="PRO_5038463181" description="Secreted protein" evidence="2">
    <location>
        <begin position="20"/>
        <end position="87"/>
    </location>
</feature>
<feature type="region of interest" description="Disordered" evidence="1">
    <location>
        <begin position="36"/>
        <end position="55"/>
    </location>
</feature>
<evidence type="ECO:0000256" key="2">
    <source>
        <dbReference type="SAM" id="SignalP"/>
    </source>
</evidence>
<evidence type="ECO:0000256" key="1">
    <source>
        <dbReference type="SAM" id="MobiDB-lite"/>
    </source>
</evidence>
<dbReference type="EMBL" id="JAOB01000027">
    <property type="protein sequence ID" value="EUA65398.1"/>
    <property type="molecule type" value="Genomic_DNA"/>
</dbReference>
<proteinExistence type="predicted"/>
<reference evidence="3" key="1">
    <citation type="submission" date="2014-01" db="EMBL/GenBank/DDBJ databases">
        <authorList>
            <person name="Brown-Elliot B."/>
            <person name="Wallace R."/>
            <person name="Lenaerts A."/>
            <person name="Ordway D."/>
            <person name="DeGroote M.A."/>
            <person name="Parker T."/>
            <person name="Sizemore C."/>
            <person name="Tallon L.J."/>
            <person name="Sadzewicz L.K."/>
            <person name="Sengamalay N."/>
            <person name="Fraser C.M."/>
            <person name="Hine E."/>
            <person name="Shefchek K.A."/>
            <person name="Das S.P."/>
            <person name="Tettelin H."/>
        </authorList>
    </citation>
    <scope>NUCLEOTIDE SEQUENCE [LARGE SCALE GENOMIC DNA]</scope>
    <source>
        <strain evidence="3">4042</strain>
    </source>
</reference>